<evidence type="ECO:0000313" key="3">
    <source>
        <dbReference type="Proteomes" id="UP000765160"/>
    </source>
</evidence>
<gene>
    <name evidence="2" type="ORF">HB662_28010</name>
</gene>
<comment type="caution">
    <text evidence="2">The sequence shown here is derived from an EMBL/GenBank/DDBJ whole genome shotgun (WGS) entry which is preliminary data.</text>
</comment>
<accession>A0ABX1F8U5</accession>
<feature type="transmembrane region" description="Helical" evidence="1">
    <location>
        <begin position="12"/>
        <end position="30"/>
    </location>
</feature>
<evidence type="ECO:0000256" key="1">
    <source>
        <dbReference type="SAM" id="Phobius"/>
    </source>
</evidence>
<keyword evidence="1" id="KW-0812">Transmembrane</keyword>
<dbReference type="Proteomes" id="UP000765160">
    <property type="component" value="Unassembled WGS sequence"/>
</dbReference>
<keyword evidence="1" id="KW-1133">Transmembrane helix</keyword>
<proteinExistence type="predicted"/>
<evidence type="ECO:0000313" key="2">
    <source>
        <dbReference type="EMBL" id="NKE48644.1"/>
    </source>
</evidence>
<reference evidence="2 3" key="1">
    <citation type="submission" date="2020-03" db="EMBL/GenBank/DDBJ databases">
        <title>Roseomonas selenitidurans sp. nov. isolated from soil.</title>
        <authorList>
            <person name="Liu H."/>
        </authorList>
    </citation>
    <scope>NUCLEOTIDE SEQUENCE [LARGE SCALE GENOMIC DNA]</scope>
    <source>
        <strain evidence="2 3">JCM 15073</strain>
    </source>
</reference>
<keyword evidence="3" id="KW-1185">Reference proteome</keyword>
<sequence length="156" mass="17220">MIDWIDRIPDSMVGVLAASAAWFTFNYAVLAPRAMERQHVEASIPSCMDALERRQQRMRIPSLGLSEILGLPPELRALEGRMTDLMTPRPLSFAERQERCACAARRAAAAVRFDYAIHTASFRIIEPQAIAGLSDATFGATVSGICGVIPEMLRSR</sequence>
<keyword evidence="1" id="KW-0472">Membrane</keyword>
<protein>
    <submittedName>
        <fullName evidence="2">Uncharacterized protein</fullName>
    </submittedName>
</protein>
<organism evidence="2 3">
    <name type="scientific">Falsiroseomonas frigidaquae</name>
    <dbReference type="NCBI Taxonomy" id="487318"/>
    <lineage>
        <taxon>Bacteria</taxon>
        <taxon>Pseudomonadati</taxon>
        <taxon>Pseudomonadota</taxon>
        <taxon>Alphaproteobacteria</taxon>
        <taxon>Acetobacterales</taxon>
        <taxon>Roseomonadaceae</taxon>
        <taxon>Falsiroseomonas</taxon>
    </lineage>
</organism>
<dbReference type="RefSeq" id="WP_168055238.1">
    <property type="nucleotide sequence ID" value="NZ_JAATJR010000011.1"/>
</dbReference>
<name>A0ABX1F8U5_9PROT</name>
<dbReference type="EMBL" id="JAAVTX010000011">
    <property type="protein sequence ID" value="NKE48644.1"/>
    <property type="molecule type" value="Genomic_DNA"/>
</dbReference>